<keyword evidence="2" id="KW-0479">Metal-binding</keyword>
<dbReference type="GO" id="GO:0005634">
    <property type="term" value="C:nucleus"/>
    <property type="evidence" value="ECO:0007669"/>
    <property type="project" value="UniProtKB-SubCell"/>
</dbReference>
<dbReference type="GO" id="GO:0043565">
    <property type="term" value="F:sequence-specific DNA binding"/>
    <property type="evidence" value="ECO:0007669"/>
    <property type="project" value="TreeGrafter"/>
</dbReference>
<keyword evidence="4" id="KW-0805">Transcription regulation</keyword>
<dbReference type="Proteomes" id="UP001375240">
    <property type="component" value="Unassembled WGS sequence"/>
</dbReference>
<dbReference type="InterPro" id="IPR001138">
    <property type="entry name" value="Zn2Cys6_DnaBD"/>
</dbReference>
<keyword evidence="3" id="KW-0862">Zinc</keyword>
<keyword evidence="7" id="KW-0539">Nucleus</keyword>
<evidence type="ECO:0000256" key="6">
    <source>
        <dbReference type="ARBA" id="ARBA00023163"/>
    </source>
</evidence>
<dbReference type="InterPro" id="IPR052202">
    <property type="entry name" value="Yeast_MetPath_Reg"/>
</dbReference>
<evidence type="ECO:0000256" key="5">
    <source>
        <dbReference type="ARBA" id="ARBA00023125"/>
    </source>
</evidence>
<sequence>MQSDRRRSDAAPPAELDPVDKMPAIQGIALNTPPTTPAQSNHPTKPSISSSRNMLSDKPVACTRCKAKKIKCDGKTPSCSACTKAREQCLIADMVTGKAHPRGYIQQMQTRISELQSLIDTKTREARVMQSRQASTSSYADSPVMSDPLTPAKRSSATSLPRESSEPVPTPHVDDSEADLALARLLVQTLHLKDHGPCISKLSYLISDDSSTSAQLSTLGVELPSEGDSEKLIELYIKTEHRCFPFLLEDEIYEIMGRVHSIGTAVQGPTPQDLFRAFMIFAIGALSDVKEGSDPTAIAFSYYNSALMYAGGLPMMSGIPAIQNMLLLCLFSLNAKITQDAWRLSRRALHICIQEELHLNVQRGDEGTQKSREGVILDRIQRNVFWSAYCLNRITSNMVYDRPPSIPEPDIDVEEPTEADTTLMSMSNGAQVFSRPPSLLPSMVRLYRLSTIAFTSFNSNPPKGDTVSKLEGYVREFLASKNAICQDMYGLPVYMTLSRDSHLMLVFQWAVTSLGASRDGLPEDIQNLALFYCAEALYAMATARAESRQHATARISFIITLRTLFVVLSVLLARPLEQSRSVIPGDTGTDSNRLDGAMVDAIEYLILFGKRFGHRNSYMPALMLALRYGLFEWERKRSDTAHAGAGNIAMDVDSAIPQVEQPAMAALGVPNDEYAHLIPKVMRMYPRMFDLFQSMELNGLPLNLELKPPMSEEEEAAPAGAFAKFGSSAAVLEVLSKQVLWRLRVQLGGSEAGDLVRAFNARLGADRMVAPYPQIGAGSSFNSVTRDEVEVSMEGTASRFEYQPITEYVEGVSGVLTMDVDFSGFETNIVTYL</sequence>
<dbReference type="SMART" id="SM00906">
    <property type="entry name" value="Fungal_trans"/>
    <property type="match status" value="1"/>
</dbReference>
<dbReference type="GO" id="GO:0045944">
    <property type="term" value="P:positive regulation of transcription by RNA polymerase II"/>
    <property type="evidence" value="ECO:0007669"/>
    <property type="project" value="TreeGrafter"/>
</dbReference>
<feature type="compositionally biased region" description="Polar residues" evidence="8">
    <location>
        <begin position="153"/>
        <end position="162"/>
    </location>
</feature>
<dbReference type="EMBL" id="JAVHNQ010000011">
    <property type="protein sequence ID" value="KAK6336108.1"/>
    <property type="molecule type" value="Genomic_DNA"/>
</dbReference>
<dbReference type="InterPro" id="IPR007219">
    <property type="entry name" value="XnlR_reg_dom"/>
</dbReference>
<evidence type="ECO:0000256" key="7">
    <source>
        <dbReference type="ARBA" id="ARBA00023242"/>
    </source>
</evidence>
<dbReference type="PROSITE" id="PS00463">
    <property type="entry name" value="ZN2_CY6_FUNGAL_1"/>
    <property type="match status" value="1"/>
</dbReference>
<evidence type="ECO:0000256" key="1">
    <source>
        <dbReference type="ARBA" id="ARBA00004123"/>
    </source>
</evidence>
<evidence type="ECO:0000256" key="8">
    <source>
        <dbReference type="SAM" id="MobiDB-lite"/>
    </source>
</evidence>
<dbReference type="InterPro" id="IPR036864">
    <property type="entry name" value="Zn2-C6_fun-type_DNA-bd_sf"/>
</dbReference>
<feature type="compositionally biased region" description="Polar residues" evidence="8">
    <location>
        <begin position="37"/>
        <end position="54"/>
    </location>
</feature>
<feature type="compositionally biased region" description="Polar residues" evidence="8">
    <location>
        <begin position="130"/>
        <end position="140"/>
    </location>
</feature>
<dbReference type="PROSITE" id="PS50048">
    <property type="entry name" value="ZN2_CY6_FUNGAL_2"/>
    <property type="match status" value="1"/>
</dbReference>
<name>A0AAV9U854_9PEZI</name>
<dbReference type="PANTHER" id="PTHR47782:SF12">
    <property type="entry name" value="ZN(II)2CYS6 TRANSCRIPTION FACTOR (EUROFUNG)"/>
    <property type="match status" value="1"/>
</dbReference>
<evidence type="ECO:0000256" key="2">
    <source>
        <dbReference type="ARBA" id="ARBA00022723"/>
    </source>
</evidence>
<evidence type="ECO:0000313" key="10">
    <source>
        <dbReference type="EMBL" id="KAK6336108.1"/>
    </source>
</evidence>
<proteinExistence type="predicted"/>
<dbReference type="PANTHER" id="PTHR47782">
    <property type="entry name" value="ZN(II)2CYS6 TRANSCRIPTION FACTOR (EUROFUNG)-RELATED"/>
    <property type="match status" value="1"/>
</dbReference>
<evidence type="ECO:0000313" key="11">
    <source>
        <dbReference type="Proteomes" id="UP001375240"/>
    </source>
</evidence>
<feature type="region of interest" description="Disordered" evidence="8">
    <location>
        <begin position="1"/>
        <end position="55"/>
    </location>
</feature>
<accession>A0AAV9U854</accession>
<protein>
    <recommendedName>
        <fullName evidence="9">Zn(2)-C6 fungal-type domain-containing protein</fullName>
    </recommendedName>
</protein>
<dbReference type="Pfam" id="PF00172">
    <property type="entry name" value="Zn_clus"/>
    <property type="match status" value="1"/>
</dbReference>
<comment type="subcellular location">
    <subcellularLocation>
        <location evidence="1">Nucleus</location>
    </subcellularLocation>
</comment>
<feature type="region of interest" description="Disordered" evidence="8">
    <location>
        <begin position="123"/>
        <end position="174"/>
    </location>
</feature>
<dbReference type="GO" id="GO:0006351">
    <property type="term" value="P:DNA-templated transcription"/>
    <property type="evidence" value="ECO:0007669"/>
    <property type="project" value="InterPro"/>
</dbReference>
<reference evidence="10 11" key="1">
    <citation type="submission" date="2019-10" db="EMBL/GenBank/DDBJ databases">
        <authorList>
            <person name="Palmer J.M."/>
        </authorList>
    </citation>
    <scope>NUCLEOTIDE SEQUENCE [LARGE SCALE GENOMIC DNA]</scope>
    <source>
        <strain evidence="10 11">TWF696</strain>
    </source>
</reference>
<dbReference type="GO" id="GO:0000981">
    <property type="term" value="F:DNA-binding transcription factor activity, RNA polymerase II-specific"/>
    <property type="evidence" value="ECO:0007669"/>
    <property type="project" value="InterPro"/>
</dbReference>
<dbReference type="GO" id="GO:0008270">
    <property type="term" value="F:zinc ion binding"/>
    <property type="evidence" value="ECO:0007669"/>
    <property type="project" value="InterPro"/>
</dbReference>
<dbReference type="SMART" id="SM00066">
    <property type="entry name" value="GAL4"/>
    <property type="match status" value="1"/>
</dbReference>
<evidence type="ECO:0000256" key="3">
    <source>
        <dbReference type="ARBA" id="ARBA00022833"/>
    </source>
</evidence>
<evidence type="ECO:0000259" key="9">
    <source>
        <dbReference type="PROSITE" id="PS50048"/>
    </source>
</evidence>
<dbReference type="Gene3D" id="4.10.240.10">
    <property type="entry name" value="Zn(2)-C6 fungal-type DNA-binding domain"/>
    <property type="match status" value="1"/>
</dbReference>
<organism evidence="10 11">
    <name type="scientific">Orbilia brochopaga</name>
    <dbReference type="NCBI Taxonomy" id="3140254"/>
    <lineage>
        <taxon>Eukaryota</taxon>
        <taxon>Fungi</taxon>
        <taxon>Dikarya</taxon>
        <taxon>Ascomycota</taxon>
        <taxon>Pezizomycotina</taxon>
        <taxon>Orbiliomycetes</taxon>
        <taxon>Orbiliales</taxon>
        <taxon>Orbiliaceae</taxon>
        <taxon>Orbilia</taxon>
    </lineage>
</organism>
<feature type="domain" description="Zn(2)-C6 fungal-type" evidence="9">
    <location>
        <begin position="61"/>
        <end position="91"/>
    </location>
</feature>
<keyword evidence="6" id="KW-0804">Transcription</keyword>
<dbReference type="Pfam" id="PF04082">
    <property type="entry name" value="Fungal_trans"/>
    <property type="match status" value="1"/>
</dbReference>
<keyword evidence="5" id="KW-0238">DNA-binding</keyword>
<dbReference type="CDD" id="cd00067">
    <property type="entry name" value="GAL4"/>
    <property type="match status" value="1"/>
</dbReference>
<dbReference type="CDD" id="cd12148">
    <property type="entry name" value="fungal_TF_MHR"/>
    <property type="match status" value="1"/>
</dbReference>
<gene>
    <name evidence="10" type="ORF">TWF696_001676</name>
</gene>
<comment type="caution">
    <text evidence="10">The sequence shown here is derived from an EMBL/GenBank/DDBJ whole genome shotgun (WGS) entry which is preliminary data.</text>
</comment>
<dbReference type="AlphaFoldDB" id="A0AAV9U854"/>
<dbReference type="SUPFAM" id="SSF57701">
    <property type="entry name" value="Zn2/Cys6 DNA-binding domain"/>
    <property type="match status" value="1"/>
</dbReference>
<keyword evidence="11" id="KW-1185">Reference proteome</keyword>
<evidence type="ECO:0000256" key="4">
    <source>
        <dbReference type="ARBA" id="ARBA00023015"/>
    </source>
</evidence>